<dbReference type="Pfam" id="PF23274">
    <property type="entry name" value="DUF7077"/>
    <property type="match status" value="1"/>
</dbReference>
<dbReference type="InterPro" id="IPR056913">
    <property type="entry name" value="TRAPPC10/Trs130_N"/>
</dbReference>
<dbReference type="PANTHER" id="PTHR13251">
    <property type="entry name" value="EPILEPSY HOLOPROSENCEPHALY CANDIDATE 1/TMEM1"/>
    <property type="match status" value="1"/>
</dbReference>
<dbReference type="Pfam" id="PF12584">
    <property type="entry name" value="TRAPPC10"/>
    <property type="match status" value="1"/>
</dbReference>
<feature type="domain" description="TRAPPC10/Trs130 C-terminal" evidence="4">
    <location>
        <begin position="1027"/>
        <end position="1172"/>
    </location>
</feature>
<dbReference type="GO" id="GO:0005829">
    <property type="term" value="C:cytosol"/>
    <property type="evidence" value="ECO:0007669"/>
    <property type="project" value="GOC"/>
</dbReference>
<feature type="domain" description="TRAPPC10/Trs130 N-terminal" evidence="5">
    <location>
        <begin position="13"/>
        <end position="325"/>
    </location>
</feature>
<dbReference type="GO" id="GO:0006891">
    <property type="term" value="P:intra-Golgi vesicle-mediated transport"/>
    <property type="evidence" value="ECO:0007669"/>
    <property type="project" value="TreeGrafter"/>
</dbReference>
<dbReference type="PANTHER" id="PTHR13251:SF3">
    <property type="entry name" value="TRAFFICKING PROTEIN PARTICLE COMPLEX SUBUNIT 10"/>
    <property type="match status" value="1"/>
</dbReference>
<dbReference type="InterPro" id="IPR055505">
    <property type="entry name" value="DUF7077"/>
</dbReference>
<accession>A0A8K0UZ64</accession>
<evidence type="ECO:0000259" key="6">
    <source>
        <dbReference type="Pfam" id="PF23274"/>
    </source>
</evidence>
<evidence type="ECO:0000313" key="7">
    <source>
        <dbReference type="EMBL" id="KAH8106751.1"/>
    </source>
</evidence>
<evidence type="ECO:0000256" key="3">
    <source>
        <dbReference type="ARBA" id="ARBA00023034"/>
    </source>
</evidence>
<evidence type="ECO:0000259" key="4">
    <source>
        <dbReference type="Pfam" id="PF12584"/>
    </source>
</evidence>
<reference evidence="7" key="1">
    <citation type="journal article" date="2021" name="New Phytol.">
        <title>Evolutionary innovations through gain and loss of genes in the ectomycorrhizal Boletales.</title>
        <authorList>
            <person name="Wu G."/>
            <person name="Miyauchi S."/>
            <person name="Morin E."/>
            <person name="Kuo A."/>
            <person name="Drula E."/>
            <person name="Varga T."/>
            <person name="Kohler A."/>
            <person name="Feng B."/>
            <person name="Cao Y."/>
            <person name="Lipzen A."/>
            <person name="Daum C."/>
            <person name="Hundley H."/>
            <person name="Pangilinan J."/>
            <person name="Johnson J."/>
            <person name="Barry K."/>
            <person name="LaButti K."/>
            <person name="Ng V."/>
            <person name="Ahrendt S."/>
            <person name="Min B."/>
            <person name="Choi I.G."/>
            <person name="Park H."/>
            <person name="Plett J.M."/>
            <person name="Magnuson J."/>
            <person name="Spatafora J.W."/>
            <person name="Nagy L.G."/>
            <person name="Henrissat B."/>
            <person name="Grigoriev I.V."/>
            <person name="Yang Z.L."/>
            <person name="Xu J."/>
            <person name="Martin F.M."/>
        </authorList>
    </citation>
    <scope>NUCLEOTIDE SEQUENCE</scope>
    <source>
        <strain evidence="7">KKN 215</strain>
    </source>
</reference>
<dbReference type="GO" id="GO:0034498">
    <property type="term" value="P:early endosome to Golgi transport"/>
    <property type="evidence" value="ECO:0007669"/>
    <property type="project" value="TreeGrafter"/>
</dbReference>
<organism evidence="7 8">
    <name type="scientific">Cristinia sonorae</name>
    <dbReference type="NCBI Taxonomy" id="1940300"/>
    <lineage>
        <taxon>Eukaryota</taxon>
        <taxon>Fungi</taxon>
        <taxon>Dikarya</taxon>
        <taxon>Basidiomycota</taxon>
        <taxon>Agaricomycotina</taxon>
        <taxon>Agaricomycetes</taxon>
        <taxon>Agaricomycetidae</taxon>
        <taxon>Agaricales</taxon>
        <taxon>Pleurotineae</taxon>
        <taxon>Stephanosporaceae</taxon>
        <taxon>Cristinia</taxon>
    </lineage>
</organism>
<dbReference type="Proteomes" id="UP000813824">
    <property type="component" value="Unassembled WGS sequence"/>
</dbReference>
<keyword evidence="3" id="KW-0333">Golgi apparatus</keyword>
<evidence type="ECO:0000256" key="2">
    <source>
        <dbReference type="ARBA" id="ARBA00022448"/>
    </source>
</evidence>
<dbReference type="InterPro" id="IPR045126">
    <property type="entry name" value="TRAPPC10/Trs130"/>
</dbReference>
<feature type="domain" description="DUF7077" evidence="6">
    <location>
        <begin position="715"/>
        <end position="822"/>
    </location>
</feature>
<evidence type="ECO:0000313" key="8">
    <source>
        <dbReference type="Proteomes" id="UP000813824"/>
    </source>
</evidence>
<dbReference type="GO" id="GO:1990071">
    <property type="term" value="C:TRAPPII protein complex"/>
    <property type="evidence" value="ECO:0007669"/>
    <property type="project" value="InterPro"/>
</dbReference>
<comment type="subcellular location">
    <subcellularLocation>
        <location evidence="1">Golgi apparatus</location>
    </subcellularLocation>
</comment>
<dbReference type="Pfam" id="PF23036">
    <property type="entry name" value="TRAPPC10_1st"/>
    <property type="match status" value="1"/>
</dbReference>
<dbReference type="OrthoDB" id="10256906at2759"/>
<evidence type="ECO:0000259" key="5">
    <source>
        <dbReference type="Pfam" id="PF23036"/>
    </source>
</evidence>
<sequence>MNNGNSNAPQRATITYTAPHTFLATEHWKQVYAALLSQLPLRNLHWKSASRPNIRTIQELDVNLVPAEGRRDEHTSQIPQTVLEKPLLNAYIVVCDDAETYKNTVKKQIKDWHTSATQRKNQEWLIIHVVRPDSKAAAQRMFQMKTSVLDKIRADFNMEKKDRCVQLVWSYDSQDNLTVWAELINKLKEGILSAFDTAITQREDEVKRSEGQRQMPGWNFCTFFILKESLATSFEGMNLHDDALETYNELEALFFEVLKEKNLSWFGTLITPAPKDDSVPLLSTSKKPYRDLILANTISIFDFRIYLLARQCAILHNMHHLIEVAQKSVAFLGAFGRRLREVEDSLPKFFVESWTYASALSVVEQCDAWAKGLEFPKVALASFNALKGELVELARHQLDTIGIRVGHLPNRPPFSIGLPSQVSQTLGKSVSNRTSLQISQGEVVKALSDKDAFFTLYVKITNRAIELYAAAGRRKFALKMHGSLAALDVHRDRLTNALQTFSSLPAHYAPHGWTSLEAYMLCQALDIHSSVGKARDRDWVYILLDFLKAYIQDLGKELLMVESDHMNYVTDLVEALRVAAQSAPSEMTHHDHPAISVTISDGNARTAEGRDGAVLDVILNNMLPCPLPMDEVSVSLSGRDGSKIHFVENVKSLSPGKNKMPLFCHSAAAGTYSLHSAQIKMSNLTLQWVHSPPPTGKASRAKRPPVLVRIPKDLHAVDIRLRQSQRIQLGKTPSIVAVFTPGRNHIRTATVKLTAPSGIQFKFGEASLLSASNGELVTSDDSITLSGVELNTSVSISIPHSDASAFHAMRVNIIVEYTTTAEPDVHRTLQLVRFVLTALPVAINVEDFFRGTRLFTRFTLSSTSPQHVRILTTDLISQGKGNDGLKIVRSRSQTRRLTTITPAQPGRFLFQMDSVRGQERDPLHLRITYRMLREEVEQVIESVIDTVLEASESSRTKRPEILEILVQALEKDASWVSLYELTGELVIPNVSTEDEGIGEALDEIKKMLNQPRQLEEFSSEWREIVIPVDVPQMHILASASLQIASNPFSRDPARSLDLFAGQPIHAILTIRTSFHWAPTEDSHTSSYQMRFDIEEMSKDWLVSGRKRGDFTALDNNTFTTSVTLIALHHGELPLPKVAVTALPIPGEGRMKAPLLPSCETYQVHGAQTVLVLPRGGRSTFVVNMGESP</sequence>
<keyword evidence="2" id="KW-0813">Transport</keyword>
<proteinExistence type="predicted"/>
<keyword evidence="8" id="KW-1185">Reference proteome</keyword>
<name>A0A8K0UZ64_9AGAR</name>
<dbReference type="InterPro" id="IPR022233">
    <property type="entry name" value="TRAPPC10/Trs130_C"/>
</dbReference>
<dbReference type="EMBL" id="JAEVFJ010000002">
    <property type="protein sequence ID" value="KAH8106751.1"/>
    <property type="molecule type" value="Genomic_DNA"/>
</dbReference>
<dbReference type="AlphaFoldDB" id="A0A8K0UZ64"/>
<evidence type="ECO:0000256" key="1">
    <source>
        <dbReference type="ARBA" id="ARBA00004555"/>
    </source>
</evidence>
<gene>
    <name evidence="7" type="ORF">BXZ70DRAFT_914925</name>
</gene>
<comment type="caution">
    <text evidence="7">The sequence shown here is derived from an EMBL/GenBank/DDBJ whole genome shotgun (WGS) entry which is preliminary data.</text>
</comment>
<protein>
    <submittedName>
        <fullName evidence="7">Trafficking protein particle complex subunit 10</fullName>
    </submittedName>
</protein>